<reference evidence="1 2" key="1">
    <citation type="submission" date="2021-03" db="EMBL/GenBank/DDBJ databases">
        <title>Sequencing the genomes of 1000 actinobacteria strains.</title>
        <authorList>
            <person name="Klenk H.-P."/>
        </authorList>
    </citation>
    <scope>NUCLEOTIDE SEQUENCE [LARGE SCALE GENOMIC DNA]</scope>
    <source>
        <strain evidence="1 2">DSM 15454</strain>
    </source>
</reference>
<name>A0ABS4WIF0_9MICC</name>
<keyword evidence="2" id="KW-1185">Reference proteome</keyword>
<gene>
    <name evidence="1" type="ORF">JOF46_003901</name>
</gene>
<proteinExistence type="predicted"/>
<sequence length="53" mass="5856">MQLGRHKSSAGLGMGEMDFSERRLQRSRFYARARERAAEAKSSVLGTAMTAGH</sequence>
<dbReference type="Proteomes" id="UP000766570">
    <property type="component" value="Unassembled WGS sequence"/>
</dbReference>
<evidence type="ECO:0000313" key="2">
    <source>
        <dbReference type="Proteomes" id="UP000766570"/>
    </source>
</evidence>
<accession>A0ABS4WIF0</accession>
<evidence type="ECO:0000313" key="1">
    <source>
        <dbReference type="EMBL" id="MBP2375989.1"/>
    </source>
</evidence>
<dbReference type="EMBL" id="JAGIOE010000001">
    <property type="protein sequence ID" value="MBP2375989.1"/>
    <property type="molecule type" value="Genomic_DNA"/>
</dbReference>
<protein>
    <submittedName>
        <fullName evidence="1">Uncharacterized protein</fullName>
    </submittedName>
</protein>
<comment type="caution">
    <text evidence="1">The sequence shown here is derived from an EMBL/GenBank/DDBJ whole genome shotgun (WGS) entry which is preliminary data.</text>
</comment>
<organism evidence="1 2">
    <name type="scientific">Paeniglutamicibacter psychrophenolicus</name>
    <dbReference type="NCBI Taxonomy" id="257454"/>
    <lineage>
        <taxon>Bacteria</taxon>
        <taxon>Bacillati</taxon>
        <taxon>Actinomycetota</taxon>
        <taxon>Actinomycetes</taxon>
        <taxon>Micrococcales</taxon>
        <taxon>Micrococcaceae</taxon>
        <taxon>Paeniglutamicibacter</taxon>
    </lineage>
</organism>